<dbReference type="GeneID" id="30910295"/>
<keyword evidence="1" id="KW-1133">Transmembrane helix</keyword>
<dbReference type="VEuPathDB" id="PlasmoDB:PCOAH_00035640"/>
<dbReference type="OrthoDB" id="383226at2759"/>
<evidence type="ECO:0000313" key="3">
    <source>
        <dbReference type="Proteomes" id="UP000092716"/>
    </source>
</evidence>
<accession>A0A1B1E302</accession>
<dbReference type="InterPro" id="IPR008780">
    <property type="entry name" value="Plasmodium_Vir"/>
</dbReference>
<dbReference type="EMBL" id="CP016249">
    <property type="protein sequence ID" value="ANQ09317.1"/>
    <property type="molecule type" value="Genomic_DNA"/>
</dbReference>
<evidence type="ECO:0000313" key="2">
    <source>
        <dbReference type="EMBL" id="ANQ09317.1"/>
    </source>
</evidence>
<feature type="transmembrane region" description="Helical" evidence="1">
    <location>
        <begin position="306"/>
        <end position="327"/>
    </location>
</feature>
<dbReference type="Proteomes" id="UP000092716">
    <property type="component" value="Chromosome 11"/>
</dbReference>
<proteinExistence type="predicted"/>
<dbReference type="Pfam" id="PF05795">
    <property type="entry name" value="Plasmodium_Vir"/>
    <property type="match status" value="1"/>
</dbReference>
<name>A0A1B1E302_9APIC</name>
<keyword evidence="3" id="KW-1185">Reference proteome</keyword>
<keyword evidence="1" id="KW-0812">Transmembrane</keyword>
<keyword evidence="1" id="KW-0472">Membrane</keyword>
<gene>
    <name evidence="2" type="ORF">PCOAH_00035640</name>
</gene>
<sequence length="341" mass="37793">MAKPAGTGYLHSVNLEQLDSKLKFYDRIGGKVVQCTYESENEIVKGQLGACSRIAGEADKISKGLCYISSRKADANLAQDYQYRAYGTDQADEDSDDVSAELEERLNKALCYFFYFWLGNEVWNKIGSADGTKFLSTMECIYKALQLFHIPNNCTIMDTDHTAISKDLFVNRKTVFDFSFDYKGIKDKLGKFSNSCDQGYYDHLDKAVKAYAAVKADCESKPATDPFCTEFKKVYEDCSKKGELKFTYETECIKASTQGPEGISCTLKGTSEQGIEIYKNVNFGCSPNFVWSPGIFVAASSSGNTAVAAISSIFGVAALPTLAFLSYKKHQHLPIPNIPQK</sequence>
<protein>
    <submittedName>
        <fullName evidence="2">Variable surface protein Vir7-like protein</fullName>
    </submittedName>
</protein>
<dbReference type="RefSeq" id="XP_019916012.1">
    <property type="nucleotide sequence ID" value="XM_020060355.1"/>
</dbReference>
<organism evidence="2 3">
    <name type="scientific">Plasmodium coatneyi</name>
    <dbReference type="NCBI Taxonomy" id="208452"/>
    <lineage>
        <taxon>Eukaryota</taxon>
        <taxon>Sar</taxon>
        <taxon>Alveolata</taxon>
        <taxon>Apicomplexa</taxon>
        <taxon>Aconoidasida</taxon>
        <taxon>Haemosporida</taxon>
        <taxon>Plasmodiidae</taxon>
        <taxon>Plasmodium</taxon>
    </lineage>
</organism>
<dbReference type="KEGG" id="pcot:PCOAH_00035640"/>
<reference evidence="3" key="1">
    <citation type="submission" date="2016-06" db="EMBL/GenBank/DDBJ databases">
        <title>First high quality genome sequence of Plasmodium coatneyi using continuous long reads from single molecule, real-time sequencing.</title>
        <authorList>
            <person name="Chien J.-T."/>
            <person name="Pakala S.B."/>
            <person name="Geraldo J.A."/>
            <person name="Lapp S.A."/>
            <person name="Barnwell J.W."/>
            <person name="Kissinger J.C."/>
            <person name="Galinski M.R."/>
            <person name="Humphrey J.C."/>
        </authorList>
    </citation>
    <scope>NUCLEOTIDE SEQUENCE [LARGE SCALE GENOMIC DNA]</scope>
    <source>
        <strain evidence="3">Hackeri</strain>
    </source>
</reference>
<evidence type="ECO:0000256" key="1">
    <source>
        <dbReference type="SAM" id="Phobius"/>
    </source>
</evidence>
<dbReference type="AlphaFoldDB" id="A0A1B1E302"/>